<dbReference type="Gene3D" id="3.30.450.20">
    <property type="entry name" value="PAS domain"/>
    <property type="match status" value="1"/>
</dbReference>
<evidence type="ECO:0000313" key="1">
    <source>
        <dbReference type="EMBL" id="SAK90346.1"/>
    </source>
</evidence>
<name>A0A158D805_9BURK</name>
<evidence type="ECO:0000313" key="2">
    <source>
        <dbReference type="Proteomes" id="UP000054624"/>
    </source>
</evidence>
<proteinExistence type="predicted"/>
<dbReference type="Proteomes" id="UP000054624">
    <property type="component" value="Unassembled WGS sequence"/>
</dbReference>
<gene>
    <name evidence="1" type="ORF">AWB76_06545</name>
</gene>
<reference evidence="2" key="1">
    <citation type="submission" date="2016-01" db="EMBL/GenBank/DDBJ databases">
        <authorList>
            <person name="Peeters Charlotte."/>
        </authorList>
    </citation>
    <scope>NUCLEOTIDE SEQUENCE [LARGE SCALE GENOMIC DNA]</scope>
</reference>
<organism evidence="1 2">
    <name type="scientific">Caballeronia temeraria</name>
    <dbReference type="NCBI Taxonomy" id="1777137"/>
    <lineage>
        <taxon>Bacteria</taxon>
        <taxon>Pseudomonadati</taxon>
        <taxon>Pseudomonadota</taxon>
        <taxon>Betaproteobacteria</taxon>
        <taxon>Burkholderiales</taxon>
        <taxon>Burkholderiaceae</taxon>
        <taxon>Caballeronia</taxon>
    </lineage>
</organism>
<dbReference type="AlphaFoldDB" id="A0A158D805"/>
<protein>
    <submittedName>
        <fullName evidence="1">Methyl-accepting chemotaxis protein</fullName>
    </submittedName>
</protein>
<keyword evidence="2" id="KW-1185">Reference proteome</keyword>
<dbReference type="EMBL" id="FCOI02000034">
    <property type="protein sequence ID" value="SAK90346.1"/>
    <property type="molecule type" value="Genomic_DNA"/>
</dbReference>
<sequence length="88" mass="8874">MGTGKLVVAFAAPIVRDGTVKGVVSGDVAMDSVVANVKSIQPTPSSFGMLLDRSGNIVAAADAKLTLKPLTDLSNELTTSAISAASQE</sequence>
<accession>A0A158D805</accession>
<dbReference type="STRING" id="1777137.AWB76_06545"/>